<dbReference type="OrthoDB" id="10508286at2759"/>
<gene>
    <name evidence="2" type="ORF">PISMIDRAFT_16953</name>
</gene>
<dbReference type="EMBL" id="KN833917">
    <property type="protein sequence ID" value="KIK14906.1"/>
    <property type="molecule type" value="Genomic_DNA"/>
</dbReference>
<organism evidence="2 3">
    <name type="scientific">Pisolithus microcarpus 441</name>
    <dbReference type="NCBI Taxonomy" id="765257"/>
    <lineage>
        <taxon>Eukaryota</taxon>
        <taxon>Fungi</taxon>
        <taxon>Dikarya</taxon>
        <taxon>Basidiomycota</taxon>
        <taxon>Agaricomycotina</taxon>
        <taxon>Agaricomycetes</taxon>
        <taxon>Agaricomycetidae</taxon>
        <taxon>Boletales</taxon>
        <taxon>Sclerodermatineae</taxon>
        <taxon>Pisolithaceae</taxon>
        <taxon>Pisolithus</taxon>
    </lineage>
</organism>
<evidence type="ECO:0000313" key="2">
    <source>
        <dbReference type="EMBL" id="KIK14906.1"/>
    </source>
</evidence>
<dbReference type="AlphaFoldDB" id="A0A0C9YE51"/>
<keyword evidence="3" id="KW-1185">Reference proteome</keyword>
<evidence type="ECO:0000313" key="3">
    <source>
        <dbReference type="Proteomes" id="UP000054018"/>
    </source>
</evidence>
<sequence length="261" mass="28948">MAKEKKKLTITIPACFILPLPPVNDNVDKQLALPLSSSVSLQLKPGSGNMHKVHQDSKINKVYLATDSNEQECGYMPLSDTEMVNEHLSPSRGCPSSSKMDSSVNNFAFVNMDSSVFNSSKAHSHDEQSLLSRLLKRLHISIEDTSTSFSAAKKHQKMKKVLKKPKKCQLAEDPDSAGEDWDKQSVQDEDNDVPRMLTVYIQVWSSSALSQSSNKKSAKVSAVDIISKGPFKCNTTDSFMSFKSCMYDLQLCMNNIPPPLQ</sequence>
<reference evidence="2 3" key="1">
    <citation type="submission" date="2014-04" db="EMBL/GenBank/DDBJ databases">
        <authorList>
            <consortium name="DOE Joint Genome Institute"/>
            <person name="Kuo A."/>
            <person name="Kohler A."/>
            <person name="Costa M.D."/>
            <person name="Nagy L.G."/>
            <person name="Floudas D."/>
            <person name="Copeland A."/>
            <person name="Barry K.W."/>
            <person name="Cichocki N."/>
            <person name="Veneault-Fourrey C."/>
            <person name="LaButti K."/>
            <person name="Lindquist E.A."/>
            <person name="Lipzen A."/>
            <person name="Lundell T."/>
            <person name="Morin E."/>
            <person name="Murat C."/>
            <person name="Sun H."/>
            <person name="Tunlid A."/>
            <person name="Henrissat B."/>
            <person name="Grigoriev I.V."/>
            <person name="Hibbett D.S."/>
            <person name="Martin F."/>
            <person name="Nordberg H.P."/>
            <person name="Cantor M.N."/>
            <person name="Hua S.X."/>
        </authorList>
    </citation>
    <scope>NUCLEOTIDE SEQUENCE [LARGE SCALE GENOMIC DNA]</scope>
    <source>
        <strain evidence="2 3">441</strain>
    </source>
</reference>
<accession>A0A0C9YE51</accession>
<protein>
    <submittedName>
        <fullName evidence="2">Uncharacterized protein</fullName>
    </submittedName>
</protein>
<dbReference type="Proteomes" id="UP000054018">
    <property type="component" value="Unassembled WGS sequence"/>
</dbReference>
<proteinExistence type="predicted"/>
<feature type="region of interest" description="Disordered" evidence="1">
    <location>
        <begin position="163"/>
        <end position="188"/>
    </location>
</feature>
<dbReference type="HOGENOM" id="CLU_1066035_0_0_1"/>
<evidence type="ECO:0000256" key="1">
    <source>
        <dbReference type="SAM" id="MobiDB-lite"/>
    </source>
</evidence>
<reference evidence="3" key="2">
    <citation type="submission" date="2015-01" db="EMBL/GenBank/DDBJ databases">
        <title>Evolutionary Origins and Diversification of the Mycorrhizal Mutualists.</title>
        <authorList>
            <consortium name="DOE Joint Genome Institute"/>
            <consortium name="Mycorrhizal Genomics Consortium"/>
            <person name="Kohler A."/>
            <person name="Kuo A."/>
            <person name="Nagy L.G."/>
            <person name="Floudas D."/>
            <person name="Copeland A."/>
            <person name="Barry K.W."/>
            <person name="Cichocki N."/>
            <person name="Veneault-Fourrey C."/>
            <person name="LaButti K."/>
            <person name="Lindquist E.A."/>
            <person name="Lipzen A."/>
            <person name="Lundell T."/>
            <person name="Morin E."/>
            <person name="Murat C."/>
            <person name="Riley R."/>
            <person name="Ohm R."/>
            <person name="Sun H."/>
            <person name="Tunlid A."/>
            <person name="Henrissat B."/>
            <person name="Grigoriev I.V."/>
            <person name="Hibbett D.S."/>
            <person name="Martin F."/>
        </authorList>
    </citation>
    <scope>NUCLEOTIDE SEQUENCE [LARGE SCALE GENOMIC DNA]</scope>
    <source>
        <strain evidence="3">441</strain>
    </source>
</reference>
<name>A0A0C9YE51_9AGAM</name>